<comment type="caution">
    <text evidence="1">The sequence shown here is derived from an EMBL/GenBank/DDBJ whole genome shotgun (WGS) entry which is preliminary data.</text>
</comment>
<reference evidence="1 2" key="1">
    <citation type="submission" date="2016-07" db="EMBL/GenBank/DDBJ databases">
        <title>Pervasive Adenine N6-methylation of Active Genes in Fungi.</title>
        <authorList>
            <consortium name="DOE Joint Genome Institute"/>
            <person name="Mondo S.J."/>
            <person name="Dannebaum R.O."/>
            <person name="Kuo R.C."/>
            <person name="Labutti K."/>
            <person name="Haridas S."/>
            <person name="Kuo A."/>
            <person name="Salamov A."/>
            <person name="Ahrendt S.R."/>
            <person name="Lipzen A."/>
            <person name="Sullivan W."/>
            <person name="Andreopoulos W.B."/>
            <person name="Clum A."/>
            <person name="Lindquist E."/>
            <person name="Daum C."/>
            <person name="Ramamoorthy G.K."/>
            <person name="Gryganskyi A."/>
            <person name="Culley D."/>
            <person name="Magnuson J.K."/>
            <person name="James T.Y."/>
            <person name="O'Malley M.A."/>
            <person name="Stajich J.E."/>
            <person name="Spatafora J.W."/>
            <person name="Visel A."/>
            <person name="Grigoriev I.V."/>
        </authorList>
    </citation>
    <scope>NUCLEOTIDE SEQUENCE [LARGE SCALE GENOMIC DNA]</scope>
    <source>
        <strain evidence="1 2">JEL800</strain>
    </source>
</reference>
<accession>A0A1Y2C0Y3</accession>
<name>A0A1Y2C0Y3_9FUNG</name>
<feature type="non-terminal residue" evidence="1">
    <location>
        <position position="1"/>
    </location>
</feature>
<gene>
    <name evidence="1" type="ORF">BCR33DRAFT_719235</name>
</gene>
<dbReference type="AlphaFoldDB" id="A0A1Y2C0Y3"/>
<proteinExistence type="predicted"/>
<dbReference type="Proteomes" id="UP000193642">
    <property type="component" value="Unassembled WGS sequence"/>
</dbReference>
<dbReference type="EMBL" id="MCGO01000034">
    <property type="protein sequence ID" value="ORY40688.1"/>
    <property type="molecule type" value="Genomic_DNA"/>
</dbReference>
<evidence type="ECO:0000313" key="1">
    <source>
        <dbReference type="EMBL" id="ORY40688.1"/>
    </source>
</evidence>
<sequence length="74" mass="8279">ESPMDTLPVLYLCISSSLERNGRRATQGDVWPCRLTPAIIMQEADRAPRFDVDDFTSSYGGSSYIVLPDNLDVR</sequence>
<keyword evidence="2" id="KW-1185">Reference proteome</keyword>
<organism evidence="1 2">
    <name type="scientific">Rhizoclosmatium globosum</name>
    <dbReference type="NCBI Taxonomy" id="329046"/>
    <lineage>
        <taxon>Eukaryota</taxon>
        <taxon>Fungi</taxon>
        <taxon>Fungi incertae sedis</taxon>
        <taxon>Chytridiomycota</taxon>
        <taxon>Chytridiomycota incertae sedis</taxon>
        <taxon>Chytridiomycetes</taxon>
        <taxon>Chytridiales</taxon>
        <taxon>Chytriomycetaceae</taxon>
        <taxon>Rhizoclosmatium</taxon>
    </lineage>
</organism>
<evidence type="ECO:0000313" key="2">
    <source>
        <dbReference type="Proteomes" id="UP000193642"/>
    </source>
</evidence>
<protein>
    <submittedName>
        <fullName evidence="1">Uncharacterized protein</fullName>
    </submittedName>
</protein>